<dbReference type="OrthoDB" id="10294210at2759"/>
<keyword evidence="1" id="KW-0812">Transmembrane</keyword>
<organism evidence="2 3">
    <name type="scientific">Rhizophagus irregularis</name>
    <dbReference type="NCBI Taxonomy" id="588596"/>
    <lineage>
        <taxon>Eukaryota</taxon>
        <taxon>Fungi</taxon>
        <taxon>Fungi incertae sedis</taxon>
        <taxon>Mucoromycota</taxon>
        <taxon>Glomeromycotina</taxon>
        <taxon>Glomeromycetes</taxon>
        <taxon>Glomerales</taxon>
        <taxon>Glomeraceae</taxon>
        <taxon>Rhizophagus</taxon>
    </lineage>
</organism>
<sequence length="76" mass="9287">MTSLQETFEDKMPEQCPVRSNRYRFRFCILNRYLLASVFIGFGSIYIGFDALNRYRLFECMKREICFDYNHEIICY</sequence>
<dbReference type="EMBL" id="CAGKOT010000001">
    <property type="protein sequence ID" value="CAB5305186.1"/>
    <property type="molecule type" value="Genomic_DNA"/>
</dbReference>
<evidence type="ECO:0000256" key="1">
    <source>
        <dbReference type="SAM" id="Phobius"/>
    </source>
</evidence>
<accession>A0A915YPJ4</accession>
<evidence type="ECO:0000313" key="2">
    <source>
        <dbReference type="EMBL" id="CAB5305186.1"/>
    </source>
</evidence>
<proteinExistence type="predicted"/>
<dbReference type="Proteomes" id="UP000684084">
    <property type="component" value="Unassembled WGS sequence"/>
</dbReference>
<name>A0A915YPJ4_9GLOM</name>
<gene>
    <name evidence="2" type="ORF">CHRIB12_LOCUS1174</name>
</gene>
<dbReference type="AlphaFoldDB" id="A0A915YPJ4"/>
<feature type="transmembrane region" description="Helical" evidence="1">
    <location>
        <begin position="29"/>
        <end position="49"/>
    </location>
</feature>
<comment type="caution">
    <text evidence="2">The sequence shown here is derived from an EMBL/GenBank/DDBJ whole genome shotgun (WGS) entry which is preliminary data.</text>
</comment>
<reference evidence="2" key="1">
    <citation type="submission" date="2020-05" db="EMBL/GenBank/DDBJ databases">
        <authorList>
            <person name="Rincon C."/>
            <person name="Sanders R I."/>
            <person name="Robbins C."/>
            <person name="Chaturvedi A."/>
        </authorList>
    </citation>
    <scope>NUCLEOTIDE SEQUENCE</scope>
    <source>
        <strain evidence="2">CHB12</strain>
    </source>
</reference>
<protein>
    <submittedName>
        <fullName evidence="2">Uncharacterized protein</fullName>
    </submittedName>
</protein>
<evidence type="ECO:0000313" key="3">
    <source>
        <dbReference type="Proteomes" id="UP000684084"/>
    </source>
</evidence>
<keyword evidence="1" id="KW-1133">Transmembrane helix</keyword>
<keyword evidence="1" id="KW-0472">Membrane</keyword>